<organism evidence="14">
    <name type="scientific">Tetraodon nigroviridis</name>
    <name type="common">Spotted green pufferfish</name>
    <name type="synonym">Chelonodon nigroviridis</name>
    <dbReference type="NCBI Taxonomy" id="99883"/>
    <lineage>
        <taxon>Eukaryota</taxon>
        <taxon>Metazoa</taxon>
        <taxon>Chordata</taxon>
        <taxon>Craniata</taxon>
        <taxon>Vertebrata</taxon>
        <taxon>Euteleostomi</taxon>
        <taxon>Actinopterygii</taxon>
        <taxon>Neopterygii</taxon>
        <taxon>Teleostei</taxon>
        <taxon>Neoteleostei</taxon>
        <taxon>Acanthomorphata</taxon>
        <taxon>Eupercaria</taxon>
        <taxon>Tetraodontiformes</taxon>
        <taxon>Tetradontoidea</taxon>
        <taxon>Tetraodontidae</taxon>
        <taxon>Tetraodon</taxon>
    </lineage>
</organism>
<sequence length="303" mass="34690">MNATTVNRSDCPEVNVPIHIFFTIGFVSLAENLLVIVAIFWNRNLHSPMYCFIGSLAAFNTVASITKTWENVMIMFADVGHLRKVGYLELKLDDVVDSLLCMSFLGSIFSFLAIAGDRYITIFHALRYHDIMTLQRTGAILGVIWTTCGVSAVLMVRFFDSNLIMGCFVVFFIISLVIIYFLYVYMFILSRVHARRIAALPGGSGKHQHLRRWGNGMRGIMTLTILFGAFMVCWAPFFLHLIILMVCPMNPYCECYRSLFELHVVLLMSHALIDPGIYAFRIPELRHTFRRMLLCLNWRLSLT</sequence>
<evidence type="ECO:0000256" key="6">
    <source>
        <dbReference type="ARBA" id="ARBA00023040"/>
    </source>
</evidence>
<proteinExistence type="predicted"/>
<keyword evidence="3" id="KW-1003">Cell membrane</keyword>
<protein>
    <recommendedName>
        <fullName evidence="2">Melanocyte-stimulating hormone receptor</fullName>
    </recommendedName>
    <alternativeName>
        <fullName evidence="11">Melanocortin receptor 1</fullName>
    </alternativeName>
</protein>
<evidence type="ECO:0000256" key="8">
    <source>
        <dbReference type="ARBA" id="ARBA00023170"/>
    </source>
</evidence>
<feature type="transmembrane region" description="Helical" evidence="12">
    <location>
        <begin position="137"/>
        <end position="157"/>
    </location>
</feature>
<keyword evidence="6" id="KW-0297">G-protein coupled receptor</keyword>
<dbReference type="Pfam" id="PF00001">
    <property type="entry name" value="7tm_1"/>
    <property type="match status" value="1"/>
</dbReference>
<feature type="transmembrane region" description="Helical" evidence="12">
    <location>
        <begin position="20"/>
        <end position="41"/>
    </location>
</feature>
<dbReference type="PRINTS" id="PR00237">
    <property type="entry name" value="GPCRRHODOPSN"/>
</dbReference>
<evidence type="ECO:0000256" key="1">
    <source>
        <dbReference type="ARBA" id="ARBA00004651"/>
    </source>
</evidence>
<accession>Q6VQ99</accession>
<dbReference type="InterPro" id="IPR001671">
    <property type="entry name" value="Melcrt_ACTH_rcpt"/>
</dbReference>
<keyword evidence="7 12" id="KW-0472">Membrane</keyword>
<evidence type="ECO:0000256" key="3">
    <source>
        <dbReference type="ARBA" id="ARBA00022475"/>
    </source>
</evidence>
<keyword evidence="5 12" id="KW-1133">Transmembrane helix</keyword>
<dbReference type="PRINTS" id="PR00534">
    <property type="entry name" value="MCRFAMILY"/>
</dbReference>
<evidence type="ECO:0000256" key="5">
    <source>
        <dbReference type="ARBA" id="ARBA00022989"/>
    </source>
</evidence>
<dbReference type="AlphaFoldDB" id="Q6VQ99"/>
<name>Q6VQ99_TETNG</name>
<dbReference type="InterPro" id="IPR017452">
    <property type="entry name" value="GPCR_Rhodpsn_7TM"/>
</dbReference>
<dbReference type="PANTHER" id="PTHR22750">
    <property type="entry name" value="G-PROTEIN COUPLED RECEPTOR"/>
    <property type="match status" value="1"/>
</dbReference>
<dbReference type="GO" id="GO:0005886">
    <property type="term" value="C:plasma membrane"/>
    <property type="evidence" value="ECO:0007669"/>
    <property type="project" value="UniProtKB-SubCell"/>
</dbReference>
<evidence type="ECO:0000256" key="11">
    <source>
        <dbReference type="ARBA" id="ARBA00031491"/>
    </source>
</evidence>
<evidence type="ECO:0000256" key="2">
    <source>
        <dbReference type="ARBA" id="ARBA00020454"/>
    </source>
</evidence>
<dbReference type="InterPro" id="IPR001908">
    <property type="entry name" value="MC3-5R"/>
</dbReference>
<keyword evidence="10" id="KW-0807">Transducer</keyword>
<dbReference type="SUPFAM" id="SSF81321">
    <property type="entry name" value="Family A G protein-coupled receptor-like"/>
    <property type="match status" value="1"/>
</dbReference>
<dbReference type="PROSITE" id="PS50262">
    <property type="entry name" value="G_PROTEIN_RECEP_F1_2"/>
    <property type="match status" value="1"/>
</dbReference>
<dbReference type="GO" id="GO:0004980">
    <property type="term" value="F:melanocyte-stimulating hormone receptor activity"/>
    <property type="evidence" value="ECO:0007669"/>
    <property type="project" value="UniProtKB-ARBA"/>
</dbReference>
<evidence type="ECO:0000256" key="7">
    <source>
        <dbReference type="ARBA" id="ARBA00023136"/>
    </source>
</evidence>
<keyword evidence="9" id="KW-0325">Glycoprotein</keyword>
<evidence type="ECO:0000313" key="14">
    <source>
        <dbReference type="EMBL" id="AAQ55177.1"/>
    </source>
</evidence>
<keyword evidence="8 14" id="KW-0675">Receptor</keyword>
<dbReference type="HOGENOM" id="CLU_009579_13_0_1"/>
<feature type="domain" description="G-protein coupled receptors family 1 profile" evidence="13">
    <location>
        <begin position="31"/>
        <end position="278"/>
    </location>
</feature>
<feature type="transmembrane region" description="Helical" evidence="12">
    <location>
        <begin position="48"/>
        <end position="66"/>
    </location>
</feature>
<dbReference type="GO" id="GO:0010468">
    <property type="term" value="P:regulation of gene expression"/>
    <property type="evidence" value="ECO:0007669"/>
    <property type="project" value="UniProtKB-ARBA"/>
</dbReference>
<dbReference type="FunFam" id="1.20.1070.10:FF:000211">
    <property type="entry name" value="Melanocyte-stimulating hormone receptor"/>
    <property type="match status" value="1"/>
</dbReference>
<dbReference type="InterPro" id="IPR000276">
    <property type="entry name" value="GPCR_Rhodpsn"/>
</dbReference>
<evidence type="ECO:0000256" key="4">
    <source>
        <dbReference type="ARBA" id="ARBA00022692"/>
    </source>
</evidence>
<evidence type="ECO:0000256" key="10">
    <source>
        <dbReference type="ARBA" id="ARBA00023224"/>
    </source>
</evidence>
<feature type="transmembrane region" description="Helical" evidence="12">
    <location>
        <begin position="263"/>
        <end position="282"/>
    </location>
</feature>
<dbReference type="Gene3D" id="1.20.1070.10">
    <property type="entry name" value="Rhodopsin 7-helix transmembrane proteins"/>
    <property type="match status" value="1"/>
</dbReference>
<gene>
    <name evidence="14" type="primary">MC2R</name>
</gene>
<dbReference type="SMART" id="SM01381">
    <property type="entry name" value="7TM_GPCR_Srsx"/>
    <property type="match status" value="1"/>
</dbReference>
<evidence type="ECO:0000259" key="13">
    <source>
        <dbReference type="PROSITE" id="PS50262"/>
    </source>
</evidence>
<feature type="transmembrane region" description="Helical" evidence="12">
    <location>
        <begin position="220"/>
        <end position="243"/>
    </location>
</feature>
<evidence type="ECO:0000256" key="12">
    <source>
        <dbReference type="SAM" id="Phobius"/>
    </source>
</evidence>
<dbReference type="PRINTS" id="PR00535">
    <property type="entry name" value="MELNOCORTINR"/>
</dbReference>
<evidence type="ECO:0000256" key="9">
    <source>
        <dbReference type="ARBA" id="ARBA00023180"/>
    </source>
</evidence>
<feature type="transmembrane region" description="Helical" evidence="12">
    <location>
        <begin position="163"/>
        <end position="188"/>
    </location>
</feature>
<feature type="transmembrane region" description="Helical" evidence="12">
    <location>
        <begin position="95"/>
        <end position="116"/>
    </location>
</feature>
<keyword evidence="4 12" id="KW-0812">Transmembrane</keyword>
<comment type="subcellular location">
    <subcellularLocation>
        <location evidence="1">Cell membrane</location>
        <topology evidence="1">Multi-pass membrane protein</topology>
    </subcellularLocation>
</comment>
<dbReference type="EMBL" id="AY332239">
    <property type="protein sequence ID" value="AAQ55177.1"/>
    <property type="molecule type" value="Genomic_DNA"/>
</dbReference>
<reference evidence="14" key="1">
    <citation type="journal article" date="2004" name="Mol. Biol. Evol.">
        <title>The melanocortin system in Fugu: determination of POMC/AGRP/MCR gene repertoire and synteny, as well as pharmacology and anatomical distribution of the MCRs.</title>
        <authorList>
            <person name="Klovins J."/>
            <person name="Haitina T."/>
            <person name="Fridmanis D."/>
            <person name="Kilianova Z."/>
            <person name="Kapa I."/>
            <person name="Fredriksson R."/>
            <person name="Gallo-Payet N."/>
            <person name="Schioth H.B."/>
        </authorList>
    </citation>
    <scope>NUCLEOTIDE SEQUENCE</scope>
</reference>